<dbReference type="Proteomes" id="UP001158045">
    <property type="component" value="Unassembled WGS sequence"/>
</dbReference>
<feature type="chain" id="PRO_5045840946" description="YhgE/Pip domain-containing protein" evidence="1">
    <location>
        <begin position="30"/>
        <end position="508"/>
    </location>
</feature>
<name>A0ABT6NAK8_9FIRM</name>
<evidence type="ECO:0008006" key="4">
    <source>
        <dbReference type="Google" id="ProtNLM"/>
    </source>
</evidence>
<protein>
    <recommendedName>
        <fullName evidence="4">YhgE/Pip domain-containing protein</fullName>
    </recommendedName>
</protein>
<keyword evidence="3" id="KW-1185">Reference proteome</keyword>
<gene>
    <name evidence="2" type="ORF">QE109_04770</name>
</gene>
<evidence type="ECO:0000256" key="1">
    <source>
        <dbReference type="SAM" id="SignalP"/>
    </source>
</evidence>
<dbReference type="RefSeq" id="WP_281093262.1">
    <property type="nucleotide sequence ID" value="NZ_JARYZI010000002.1"/>
</dbReference>
<organism evidence="2 3">
    <name type="scientific">Fusibacter bizertensis</name>
    <dbReference type="NCBI Taxonomy" id="1488331"/>
    <lineage>
        <taxon>Bacteria</taxon>
        <taxon>Bacillati</taxon>
        <taxon>Bacillota</taxon>
        <taxon>Clostridia</taxon>
        <taxon>Eubacteriales</taxon>
        <taxon>Eubacteriales Family XII. Incertae Sedis</taxon>
        <taxon>Fusibacter</taxon>
    </lineage>
</organism>
<sequence>MNKKTIKQLISLSLVALLVVGGQFNIEYAQEVKGTKDETVYFDLEATGRLSKAIVVNAFDTEGNNVKDFGVYTDIINLSSVDEPIINDNKIEFNLESGKAIERFYYQGTLVNPVNPWVIDISYQIDGQPIEAEKLSGANGELEIKIHVKPNPISVKKFADQYTLQMITTLSTEVASKIEVDGASVITVGSDKQIAMTVLPKQEKECTIKASIKSFKMDGITATGTQMALGIDIDTKAITEGMDEMVSGSQALVSAVKKLNSGIAESAAAVNSLDANLKLIKANGEPLLSGSEAMSNGLTDIVTGTGALESGLYGLNQQLTGAVNESADLSTLATQMLQNPDPNIQALANGVLSQQMLISGTQGAIEEMLQGATTVNSGLHALQASQTQFHVGLVEWMNALGNYSQAMTRFNSSFAQLPNNTASLLEGQVALNSGIIDARDQLISMIENLPIPLDTDPSAVNSYVDVLNTPDSVQFIMKTPAVEYEVVKNVEPVKEEKKSFWDRVKDLF</sequence>
<keyword evidence="1" id="KW-0732">Signal</keyword>
<evidence type="ECO:0000313" key="2">
    <source>
        <dbReference type="EMBL" id="MDH8677447.1"/>
    </source>
</evidence>
<comment type="caution">
    <text evidence="2">The sequence shown here is derived from an EMBL/GenBank/DDBJ whole genome shotgun (WGS) entry which is preliminary data.</text>
</comment>
<reference evidence="2 3" key="1">
    <citation type="submission" date="2023-04" db="EMBL/GenBank/DDBJ databases">
        <title>Fusibacter bizertensis strain WBS, isolated from littoral bottom sediments of the Arctic seas - biochemical and genomic analysis.</title>
        <authorList>
            <person name="Brioukhanov A.L."/>
        </authorList>
    </citation>
    <scope>NUCLEOTIDE SEQUENCE [LARGE SCALE GENOMIC DNA]</scope>
    <source>
        <strain evidence="2 3">WBS</strain>
    </source>
</reference>
<proteinExistence type="predicted"/>
<feature type="signal peptide" evidence="1">
    <location>
        <begin position="1"/>
        <end position="29"/>
    </location>
</feature>
<evidence type="ECO:0000313" key="3">
    <source>
        <dbReference type="Proteomes" id="UP001158045"/>
    </source>
</evidence>
<accession>A0ABT6NAK8</accession>
<dbReference type="EMBL" id="JARYZI010000002">
    <property type="protein sequence ID" value="MDH8677447.1"/>
    <property type="molecule type" value="Genomic_DNA"/>
</dbReference>